<dbReference type="InterPro" id="IPR000425">
    <property type="entry name" value="MIP"/>
</dbReference>
<dbReference type="GO" id="GO:0005886">
    <property type="term" value="C:plasma membrane"/>
    <property type="evidence" value="ECO:0007669"/>
    <property type="project" value="UniProtKB-SubCell"/>
</dbReference>
<sequence>MSDPMQQQDKLAQPSNYLDRPRVLGLPDNLRNHIIAVIGEFVGTFLFLLFAELIAQIANQSPDIPQPGGGSNPPQLVMIAFGFGFSVMTNCFIFFRISGGQLNPAVSLTLALVRAISPLRAVLIIIAQFVAGIAAAGAVSAMTPGPIAFNNSLGGGASRSQGLFIEMFAAALLCITVLFMAVEKHRGTYLAPLAIGVSLFIGHLFAVYYTGAGINPARSLGPNVIMRSFPNYFWIYFLGPFMGSFFSALLHYLLKFLHYETANPGQDAEY</sequence>
<feature type="transmembrane region" description="Helical" evidence="11">
    <location>
        <begin position="189"/>
        <end position="212"/>
    </location>
</feature>
<reference evidence="12" key="2">
    <citation type="submission" date="2020-01" db="EMBL/GenBank/DDBJ databases">
        <authorList>
            <person name="Perkins V."/>
            <person name="Lessard M.-H."/>
            <person name="Dugat-Bony E."/>
            <person name="Frenette M."/>
            <person name="Labrie S."/>
        </authorList>
    </citation>
    <scope>NUCLEOTIDE SEQUENCE</scope>
    <source>
        <strain evidence="12">LMA-70</strain>
    </source>
</reference>
<feature type="transmembrane region" description="Helical" evidence="11">
    <location>
        <begin position="118"/>
        <end position="142"/>
    </location>
</feature>
<accession>A0A9P5G252</accession>
<evidence type="ECO:0000313" key="12">
    <source>
        <dbReference type="EMBL" id="KAF5096061.1"/>
    </source>
</evidence>
<keyword evidence="5" id="KW-1003">Cell membrane</keyword>
<evidence type="ECO:0000256" key="4">
    <source>
        <dbReference type="ARBA" id="ARBA00022448"/>
    </source>
</evidence>
<dbReference type="AlphaFoldDB" id="A0A9P5G252"/>
<evidence type="ECO:0000256" key="3">
    <source>
        <dbReference type="ARBA" id="ARBA00006175"/>
    </source>
</evidence>
<keyword evidence="7" id="KW-0677">Repeat</keyword>
<dbReference type="Proteomes" id="UP000750522">
    <property type="component" value="Unassembled WGS sequence"/>
</dbReference>
<dbReference type="PROSITE" id="PS00221">
    <property type="entry name" value="MIP"/>
    <property type="match status" value="1"/>
</dbReference>
<evidence type="ECO:0000313" key="13">
    <source>
        <dbReference type="Proteomes" id="UP000750522"/>
    </source>
</evidence>
<evidence type="ECO:0000256" key="7">
    <source>
        <dbReference type="ARBA" id="ARBA00022737"/>
    </source>
</evidence>
<proteinExistence type="inferred from homology"/>
<protein>
    <recommendedName>
        <fullName evidence="14">Aquaporin</fullName>
    </recommendedName>
</protein>
<feature type="transmembrane region" description="Helical" evidence="11">
    <location>
        <begin position="75"/>
        <end position="97"/>
    </location>
</feature>
<evidence type="ECO:0000256" key="1">
    <source>
        <dbReference type="ARBA" id="ARBA00004477"/>
    </source>
</evidence>
<comment type="similarity">
    <text evidence="3 10">Belongs to the MIP/aquaporin (TC 1.A.8) family.</text>
</comment>
<organism evidence="12 13">
    <name type="scientific">Geotrichum candidum</name>
    <name type="common">Oospora lactis</name>
    <name type="synonym">Dipodascus geotrichum</name>
    <dbReference type="NCBI Taxonomy" id="1173061"/>
    <lineage>
        <taxon>Eukaryota</taxon>
        <taxon>Fungi</taxon>
        <taxon>Dikarya</taxon>
        <taxon>Ascomycota</taxon>
        <taxon>Saccharomycotina</taxon>
        <taxon>Dipodascomycetes</taxon>
        <taxon>Dipodascales</taxon>
        <taxon>Dipodascaceae</taxon>
        <taxon>Geotrichum</taxon>
    </lineage>
</organism>
<dbReference type="Pfam" id="PF00230">
    <property type="entry name" value="MIP"/>
    <property type="match status" value="1"/>
</dbReference>
<dbReference type="PRINTS" id="PR00783">
    <property type="entry name" value="MINTRINSICP"/>
</dbReference>
<keyword evidence="9 11" id="KW-0472">Membrane</keyword>
<dbReference type="FunFam" id="1.20.1080.10:FF:000014">
    <property type="entry name" value="Aquaporin 1"/>
    <property type="match status" value="1"/>
</dbReference>
<evidence type="ECO:0000256" key="10">
    <source>
        <dbReference type="RuleBase" id="RU000477"/>
    </source>
</evidence>
<feature type="transmembrane region" description="Helical" evidence="11">
    <location>
        <begin position="162"/>
        <end position="182"/>
    </location>
</feature>
<comment type="caution">
    <text evidence="12">The sequence shown here is derived from an EMBL/GenBank/DDBJ whole genome shotgun (WGS) entry which is preliminary data.</text>
</comment>
<dbReference type="PANTHER" id="PTHR19139:SF199">
    <property type="entry name" value="MIP17260P"/>
    <property type="match status" value="1"/>
</dbReference>
<dbReference type="PANTHER" id="PTHR19139">
    <property type="entry name" value="AQUAPORIN TRANSPORTER"/>
    <property type="match status" value="1"/>
</dbReference>
<gene>
    <name evidence="12" type="ORF">DV451_004413</name>
</gene>
<comment type="subcellular location">
    <subcellularLocation>
        <location evidence="2">Cell membrane</location>
        <topology evidence="2">Multi-pass membrane protein</topology>
    </subcellularLocation>
    <subcellularLocation>
        <location evidence="1">Endoplasmic reticulum membrane</location>
        <topology evidence="1">Multi-pass membrane protein</topology>
    </subcellularLocation>
</comment>
<dbReference type="InterPro" id="IPR034294">
    <property type="entry name" value="Aquaporin_transptr"/>
</dbReference>
<dbReference type="GO" id="GO:0005789">
    <property type="term" value="C:endoplasmic reticulum membrane"/>
    <property type="evidence" value="ECO:0007669"/>
    <property type="project" value="UniProtKB-SubCell"/>
</dbReference>
<evidence type="ECO:0008006" key="14">
    <source>
        <dbReference type="Google" id="ProtNLM"/>
    </source>
</evidence>
<name>A0A9P5G252_GEOCN</name>
<dbReference type="GO" id="GO:0015250">
    <property type="term" value="F:water channel activity"/>
    <property type="evidence" value="ECO:0007669"/>
    <property type="project" value="TreeGrafter"/>
</dbReference>
<dbReference type="Gene3D" id="1.20.1080.10">
    <property type="entry name" value="Glycerol uptake facilitator protein"/>
    <property type="match status" value="1"/>
</dbReference>
<keyword evidence="6 10" id="KW-0812">Transmembrane</keyword>
<evidence type="ECO:0000256" key="2">
    <source>
        <dbReference type="ARBA" id="ARBA00004651"/>
    </source>
</evidence>
<dbReference type="EMBL" id="QQZK01000127">
    <property type="protein sequence ID" value="KAF5096061.1"/>
    <property type="molecule type" value="Genomic_DNA"/>
</dbReference>
<dbReference type="InterPro" id="IPR023271">
    <property type="entry name" value="Aquaporin-like"/>
</dbReference>
<evidence type="ECO:0000256" key="11">
    <source>
        <dbReference type="SAM" id="Phobius"/>
    </source>
</evidence>
<dbReference type="SUPFAM" id="SSF81338">
    <property type="entry name" value="Aquaporin-like"/>
    <property type="match status" value="1"/>
</dbReference>
<evidence type="ECO:0000256" key="8">
    <source>
        <dbReference type="ARBA" id="ARBA00022989"/>
    </source>
</evidence>
<dbReference type="InterPro" id="IPR022357">
    <property type="entry name" value="MIP_CS"/>
</dbReference>
<evidence type="ECO:0000256" key="9">
    <source>
        <dbReference type="ARBA" id="ARBA00023136"/>
    </source>
</evidence>
<evidence type="ECO:0000256" key="5">
    <source>
        <dbReference type="ARBA" id="ARBA00022475"/>
    </source>
</evidence>
<keyword evidence="4 10" id="KW-0813">Transport</keyword>
<keyword evidence="8 11" id="KW-1133">Transmembrane helix</keyword>
<feature type="transmembrane region" description="Helical" evidence="11">
    <location>
        <begin position="232"/>
        <end position="254"/>
    </location>
</feature>
<reference evidence="12" key="1">
    <citation type="journal article" date="2020" name="Front. Microbiol.">
        <title>Phenotypic and Genetic Characterization of the Cheese Ripening Yeast Geotrichum candidum.</title>
        <authorList>
            <person name="Perkins V."/>
            <person name="Vignola S."/>
            <person name="Lessard M.H."/>
            <person name="Plante P.L."/>
            <person name="Corbeil J."/>
            <person name="Dugat-Bony E."/>
            <person name="Frenette M."/>
            <person name="Labrie S."/>
        </authorList>
    </citation>
    <scope>NUCLEOTIDE SEQUENCE</scope>
    <source>
        <strain evidence="12">LMA-70</strain>
    </source>
</reference>
<feature type="transmembrane region" description="Helical" evidence="11">
    <location>
        <begin position="34"/>
        <end position="55"/>
    </location>
</feature>
<evidence type="ECO:0000256" key="6">
    <source>
        <dbReference type="ARBA" id="ARBA00022692"/>
    </source>
</evidence>